<reference evidence="2" key="1">
    <citation type="journal article" date="2019" name="Int. J. Syst. Evol. Microbiol.">
        <title>The Global Catalogue of Microorganisms (GCM) 10K type strain sequencing project: providing services to taxonomists for standard genome sequencing and annotation.</title>
        <authorList>
            <consortium name="The Broad Institute Genomics Platform"/>
            <consortium name="The Broad Institute Genome Sequencing Center for Infectious Disease"/>
            <person name="Wu L."/>
            <person name="Ma J."/>
        </authorList>
    </citation>
    <scope>NUCLEOTIDE SEQUENCE [LARGE SCALE GENOMIC DNA]</scope>
    <source>
        <strain evidence="2">JCM 14545</strain>
    </source>
</reference>
<dbReference type="Proteomes" id="UP001501116">
    <property type="component" value="Unassembled WGS sequence"/>
</dbReference>
<dbReference type="SUPFAM" id="SSF55961">
    <property type="entry name" value="Bet v1-like"/>
    <property type="match status" value="1"/>
</dbReference>
<organism evidence="1 2">
    <name type="scientific">Amycolatopsis minnesotensis</name>
    <dbReference type="NCBI Taxonomy" id="337894"/>
    <lineage>
        <taxon>Bacteria</taxon>
        <taxon>Bacillati</taxon>
        <taxon>Actinomycetota</taxon>
        <taxon>Actinomycetes</taxon>
        <taxon>Pseudonocardiales</taxon>
        <taxon>Pseudonocardiaceae</taxon>
        <taxon>Amycolatopsis</taxon>
    </lineage>
</organism>
<dbReference type="InterPro" id="IPR019587">
    <property type="entry name" value="Polyketide_cyclase/dehydratase"/>
</dbReference>
<dbReference type="InterPro" id="IPR023393">
    <property type="entry name" value="START-like_dom_sf"/>
</dbReference>
<sequence length="191" mass="20346">MAITGVLGAAAPAAAAPGVTGPASLTCQGKGVDPAAEARYRTQAFIKAPLRTVWNLQTDVEAWPDWQKPAAPMTVRRLDTGPLREHSRFQATVHVPPGPSTPPGTVVIASTVQQLRHGKCIRWAGPADGTGYHIDGVHVWTFVEVPGGVLVRTEESHRGRQADPRSDMGLEAWLSDLRTAAEAGQCGHRPQ</sequence>
<dbReference type="EMBL" id="BAAANN010000010">
    <property type="protein sequence ID" value="GAA1958151.1"/>
    <property type="molecule type" value="Genomic_DNA"/>
</dbReference>
<accession>A0ABP5C875</accession>
<evidence type="ECO:0000313" key="2">
    <source>
        <dbReference type="Proteomes" id="UP001501116"/>
    </source>
</evidence>
<keyword evidence="2" id="KW-1185">Reference proteome</keyword>
<protein>
    <submittedName>
        <fullName evidence="1">SRPBCC family protein</fullName>
    </submittedName>
</protein>
<evidence type="ECO:0000313" key="1">
    <source>
        <dbReference type="EMBL" id="GAA1958151.1"/>
    </source>
</evidence>
<proteinExistence type="predicted"/>
<comment type="caution">
    <text evidence="1">The sequence shown here is derived from an EMBL/GenBank/DDBJ whole genome shotgun (WGS) entry which is preliminary data.</text>
</comment>
<name>A0ABP5C875_9PSEU</name>
<dbReference type="Gene3D" id="3.30.530.20">
    <property type="match status" value="1"/>
</dbReference>
<gene>
    <name evidence="1" type="ORF">GCM10009754_30550</name>
</gene>
<dbReference type="Pfam" id="PF10604">
    <property type="entry name" value="Polyketide_cyc2"/>
    <property type="match status" value="1"/>
</dbReference>